<dbReference type="KEGG" id="pcm:AY601_0968"/>
<dbReference type="PANTHER" id="PTHR42999:SF1">
    <property type="entry name" value="PENTAPEPTIDE REPEAT-CONTAINING PROTEIN"/>
    <property type="match status" value="1"/>
</dbReference>
<accession>A0A127V9G2</accession>
<dbReference type="EMBL" id="CP014504">
    <property type="protein sequence ID" value="AMP97905.1"/>
    <property type="molecule type" value="Genomic_DNA"/>
</dbReference>
<protein>
    <recommendedName>
        <fullName evidence="3">Pentapeptide repeat protein</fullName>
    </recommendedName>
</protein>
<dbReference type="InterPro" id="IPR052949">
    <property type="entry name" value="PA_immunity-related"/>
</dbReference>
<evidence type="ECO:0000313" key="1">
    <source>
        <dbReference type="EMBL" id="AMP97905.1"/>
    </source>
</evidence>
<dbReference type="Gene3D" id="2.160.20.80">
    <property type="entry name" value="E3 ubiquitin-protein ligase SopA"/>
    <property type="match status" value="1"/>
</dbReference>
<reference evidence="1 2" key="1">
    <citation type="submission" date="2016-03" db="EMBL/GenBank/DDBJ databases">
        <title>Complete genome sequence of Pedobacter cryoconitis PAMC 27485.</title>
        <authorList>
            <person name="Lee J."/>
            <person name="Kim O.-S."/>
        </authorList>
    </citation>
    <scope>NUCLEOTIDE SEQUENCE [LARGE SCALE GENOMIC DNA]</scope>
    <source>
        <strain evidence="1 2">PAMC 27485</strain>
    </source>
</reference>
<dbReference type="RefSeq" id="WP_068397219.1">
    <property type="nucleotide sequence ID" value="NZ_CP014504.1"/>
</dbReference>
<evidence type="ECO:0000313" key="2">
    <source>
        <dbReference type="Proteomes" id="UP000071561"/>
    </source>
</evidence>
<dbReference type="AlphaFoldDB" id="A0A127V9G2"/>
<keyword evidence="2" id="KW-1185">Reference proteome</keyword>
<gene>
    <name evidence="1" type="ORF">AY601_0968</name>
</gene>
<dbReference type="OrthoDB" id="67652at2"/>
<name>A0A127V9G2_9SPHI</name>
<organism evidence="1 2">
    <name type="scientific">Pedobacter cryoconitis</name>
    <dbReference type="NCBI Taxonomy" id="188932"/>
    <lineage>
        <taxon>Bacteria</taxon>
        <taxon>Pseudomonadati</taxon>
        <taxon>Bacteroidota</taxon>
        <taxon>Sphingobacteriia</taxon>
        <taxon>Sphingobacteriales</taxon>
        <taxon>Sphingobacteriaceae</taxon>
        <taxon>Pedobacter</taxon>
    </lineage>
</organism>
<sequence>MSTADEQITHHHKRFENINYEDKHLVGRYFEGCTFYKSTIKGCLFEDTTFNNCTFEECDISLIKFKDTFISNLTVVNCKAIGILWYDTLNPFSIIARNSILSYSSFFGKNLKKIQLTNCTAREVDFSNCNLSSADFIGTDFLGSTFSSTDLRMANFTAAQNYQIDPAGNKIKGAIFQLPAAISFLDSLGIKIVD</sequence>
<dbReference type="SUPFAM" id="SSF141571">
    <property type="entry name" value="Pentapeptide repeat-like"/>
    <property type="match status" value="1"/>
</dbReference>
<dbReference type="PATRIC" id="fig|188932.3.peg.997"/>
<dbReference type="Proteomes" id="UP000071561">
    <property type="component" value="Chromosome"/>
</dbReference>
<dbReference type="Pfam" id="PF00805">
    <property type="entry name" value="Pentapeptide"/>
    <property type="match status" value="1"/>
</dbReference>
<dbReference type="PANTHER" id="PTHR42999">
    <property type="entry name" value="ANTIBIOTIC RESISTANCE PROTEIN MCBG"/>
    <property type="match status" value="1"/>
</dbReference>
<evidence type="ECO:0008006" key="3">
    <source>
        <dbReference type="Google" id="ProtNLM"/>
    </source>
</evidence>
<dbReference type="InterPro" id="IPR001646">
    <property type="entry name" value="5peptide_repeat"/>
</dbReference>
<proteinExistence type="predicted"/>